<accession>A0A8H7C6M1</accession>
<dbReference type="Pfam" id="PF24968">
    <property type="entry name" value="DUF7770"/>
    <property type="match status" value="1"/>
</dbReference>
<evidence type="ECO:0000313" key="3">
    <source>
        <dbReference type="Proteomes" id="UP000629468"/>
    </source>
</evidence>
<dbReference type="OMA" id="IQFNERS"/>
<dbReference type="Proteomes" id="UP000629468">
    <property type="component" value="Unassembled WGS sequence"/>
</dbReference>
<gene>
    <name evidence="2" type="ORF">Agabi119p4_8369</name>
</gene>
<proteinExistence type="predicted"/>
<comment type="caution">
    <text evidence="2">The sequence shown here is derived from an EMBL/GenBank/DDBJ whole genome shotgun (WGS) entry which is preliminary data.</text>
</comment>
<organism evidence="2 3">
    <name type="scientific">Agaricus bisporus var. burnettii</name>
    <dbReference type="NCBI Taxonomy" id="192524"/>
    <lineage>
        <taxon>Eukaryota</taxon>
        <taxon>Fungi</taxon>
        <taxon>Dikarya</taxon>
        <taxon>Basidiomycota</taxon>
        <taxon>Agaricomycotina</taxon>
        <taxon>Agaricomycetes</taxon>
        <taxon>Agaricomycetidae</taxon>
        <taxon>Agaricales</taxon>
        <taxon>Agaricineae</taxon>
        <taxon>Agaricaceae</taxon>
        <taxon>Agaricus</taxon>
    </lineage>
</organism>
<dbReference type="AlphaFoldDB" id="A0A8H7C6M1"/>
<dbReference type="EMBL" id="JABXXO010000011">
    <property type="protein sequence ID" value="KAF7763832.1"/>
    <property type="molecule type" value="Genomic_DNA"/>
</dbReference>
<protein>
    <recommendedName>
        <fullName evidence="1">DUF7770 domain-containing protein</fullName>
    </recommendedName>
</protein>
<name>A0A8H7C6M1_AGABI</name>
<sequence length="161" mass="18499">MAAPPKAMNNIHDKYPDNDKMKHVFIQADNKAYPGYGDRHVLLWWSNSNDEDNDSNFVTQVIQLTGQAGNYNYYAPVVKPRSPTSTARHLQIDLGNFTREERDKILDLAKRVQFNKKSTVNGCRVWTRDLLESMVNQGLITKAKFESIDAEIPLMKRKEEA</sequence>
<evidence type="ECO:0000313" key="2">
    <source>
        <dbReference type="EMBL" id="KAF7763832.1"/>
    </source>
</evidence>
<evidence type="ECO:0000259" key="1">
    <source>
        <dbReference type="Pfam" id="PF24968"/>
    </source>
</evidence>
<reference evidence="2 3" key="1">
    <citation type="journal article" name="Sci. Rep.">
        <title>Telomere-to-telomere assembled and centromere annotated genomes of the two main subspecies of the button mushroom Agaricus bisporus reveal especially polymorphic chromosome ends.</title>
        <authorList>
            <person name="Sonnenberg A.S.M."/>
            <person name="Sedaghat-Telgerd N."/>
            <person name="Lavrijssen B."/>
            <person name="Ohm R.A."/>
            <person name="Hendrickx P.M."/>
            <person name="Scholtmeijer K."/>
            <person name="Baars J.J.P."/>
            <person name="van Peer A."/>
        </authorList>
    </citation>
    <scope>NUCLEOTIDE SEQUENCE [LARGE SCALE GENOMIC DNA]</scope>
    <source>
        <strain evidence="2 3">H119_p4</strain>
    </source>
</reference>
<dbReference type="InterPro" id="IPR056672">
    <property type="entry name" value="DUF7770"/>
</dbReference>
<feature type="domain" description="DUF7770" evidence="1">
    <location>
        <begin position="103"/>
        <end position="155"/>
    </location>
</feature>